<evidence type="ECO:0008006" key="5">
    <source>
        <dbReference type="Google" id="ProtNLM"/>
    </source>
</evidence>
<name>A0ABX6NJ99_9BACT</name>
<dbReference type="RefSeq" id="WP_171267871.1">
    <property type="nucleotide sequence ID" value="NZ_CP039543.1"/>
</dbReference>
<accession>A0ABX6NJ99</accession>
<protein>
    <recommendedName>
        <fullName evidence="5">Tetratricopeptide repeat-containing protein</fullName>
    </recommendedName>
</protein>
<keyword evidence="4" id="KW-1185">Reference proteome</keyword>
<sequence length="490" mass="54492">MRSVISCVVLCVALCLTGCGVQSRAKTSDFNKLYEEGQYEEALKVATDGAANATEASDPLLWNLHAGACYIAEDRFDNAITIFDEAEAYCKQDDLENDALKGAQTAGEILTNRYLLDYDPTQYDKTFVNYYKALSFMALGDFDNSRVEWNRVYERQRMAVQEFEKEIAKTREEIEAEAEQRVAEAQNATEATNATAVEAEPDAEETDVDMDRMVEAAKAKMDEKSENHRAWKPYTDYVNPYPTYIGGIYWLAKGEDKGDYEKALDNFKRVKGMTECQLVDKDIEAATACLGKAGGKAAQKNVWVVFENGMGPELKEVRLDLPIFAVSQDSPIKTVSMALPYMAFRNKAYDYLEIEAGKAKDRTIQLADIDRVVATEFDVYYDSILAKSIASTITKMLTQVVAEKTLGDTGALIMGIFNSLTTQADTRMWTALPKEVQVARLPLPEDGHLLLKSPQGVVLSEIEIPDCNDCIVYVRIPKANVPAAVATIPL</sequence>
<evidence type="ECO:0000256" key="2">
    <source>
        <dbReference type="SAM" id="SignalP"/>
    </source>
</evidence>
<feature type="signal peptide" evidence="2">
    <location>
        <begin position="1"/>
        <end position="25"/>
    </location>
</feature>
<gene>
    <name evidence="3" type="ORF">E8L03_15715</name>
</gene>
<evidence type="ECO:0000313" key="4">
    <source>
        <dbReference type="Proteomes" id="UP000503251"/>
    </source>
</evidence>
<proteinExistence type="predicted"/>
<feature type="region of interest" description="Disordered" evidence="1">
    <location>
        <begin position="183"/>
        <end position="206"/>
    </location>
</feature>
<evidence type="ECO:0000313" key="3">
    <source>
        <dbReference type="EMBL" id="QJT10286.1"/>
    </source>
</evidence>
<dbReference type="Proteomes" id="UP000503251">
    <property type="component" value="Chromosome"/>
</dbReference>
<evidence type="ECO:0000256" key="1">
    <source>
        <dbReference type="SAM" id="MobiDB-lite"/>
    </source>
</evidence>
<dbReference type="Gene3D" id="1.25.40.10">
    <property type="entry name" value="Tetratricopeptide repeat domain"/>
    <property type="match status" value="1"/>
</dbReference>
<dbReference type="InterPro" id="IPR011990">
    <property type="entry name" value="TPR-like_helical_dom_sf"/>
</dbReference>
<dbReference type="SUPFAM" id="SSF48452">
    <property type="entry name" value="TPR-like"/>
    <property type="match status" value="1"/>
</dbReference>
<dbReference type="EMBL" id="CP039543">
    <property type="protein sequence ID" value="QJT10286.1"/>
    <property type="molecule type" value="Genomic_DNA"/>
</dbReference>
<organism evidence="3 4">
    <name type="scientific">Oceanidesulfovibrio marinus</name>
    <dbReference type="NCBI Taxonomy" id="370038"/>
    <lineage>
        <taxon>Bacteria</taxon>
        <taxon>Pseudomonadati</taxon>
        <taxon>Thermodesulfobacteriota</taxon>
        <taxon>Desulfovibrionia</taxon>
        <taxon>Desulfovibrionales</taxon>
        <taxon>Desulfovibrionaceae</taxon>
        <taxon>Oceanidesulfovibrio</taxon>
    </lineage>
</organism>
<keyword evidence="2" id="KW-0732">Signal</keyword>
<feature type="compositionally biased region" description="Low complexity" evidence="1">
    <location>
        <begin position="183"/>
        <end position="198"/>
    </location>
</feature>
<reference evidence="3 4" key="1">
    <citation type="submission" date="2019-04" db="EMBL/GenBank/DDBJ databases">
        <title>Isolation and culture of sulfate reducing bacteria from the cold seep of the South China Sea.</title>
        <authorList>
            <person name="Sun C."/>
            <person name="Liu R."/>
        </authorList>
    </citation>
    <scope>NUCLEOTIDE SEQUENCE [LARGE SCALE GENOMIC DNA]</scope>
    <source>
        <strain evidence="3 4">CS1</strain>
    </source>
</reference>
<feature type="chain" id="PRO_5046562559" description="Tetratricopeptide repeat-containing protein" evidence="2">
    <location>
        <begin position="26"/>
        <end position="490"/>
    </location>
</feature>